<feature type="region of interest" description="Disordered" evidence="1">
    <location>
        <begin position="134"/>
        <end position="153"/>
    </location>
</feature>
<evidence type="ECO:0000313" key="3">
    <source>
        <dbReference type="EMBL" id="CAG9317531.1"/>
    </source>
</evidence>
<protein>
    <recommendedName>
        <fullName evidence="5">Endoplasmic reticulum transmembrane protein</fullName>
    </recommendedName>
</protein>
<proteinExistence type="predicted"/>
<feature type="transmembrane region" description="Helical" evidence="2">
    <location>
        <begin position="73"/>
        <end position="95"/>
    </location>
</feature>
<dbReference type="EMBL" id="CAJZBQ010000018">
    <property type="protein sequence ID" value="CAG9317531.1"/>
    <property type="molecule type" value="Genomic_DNA"/>
</dbReference>
<dbReference type="AlphaFoldDB" id="A0AAU9J9Z3"/>
<evidence type="ECO:0008006" key="5">
    <source>
        <dbReference type="Google" id="ProtNLM"/>
    </source>
</evidence>
<evidence type="ECO:0000256" key="2">
    <source>
        <dbReference type="SAM" id="Phobius"/>
    </source>
</evidence>
<keyword evidence="2" id="KW-0472">Membrane</keyword>
<evidence type="ECO:0000256" key="1">
    <source>
        <dbReference type="SAM" id="MobiDB-lite"/>
    </source>
</evidence>
<name>A0AAU9J9Z3_9CILI</name>
<sequence length="195" mass="22147">MTLTHTSDLISIIGLAFVVLQTLVYVALRFRLNFAKKAIQVLPSQIKNIGLGLILLMDLNYIFTIYQSGTGHYQAILLFSLFILFTYNSAFAGLLDEVQKANLNLEFLKKQSKATETAYMDLLGKMDLEAKKLKEAEKEKASQDQSKSKDEIPPELLVKIRMLEEQNTSLKEENIALQQENKEMRKLGISSKKNQ</sequence>
<keyword evidence="4" id="KW-1185">Reference proteome</keyword>
<feature type="transmembrane region" description="Helical" evidence="2">
    <location>
        <begin position="6"/>
        <end position="28"/>
    </location>
</feature>
<evidence type="ECO:0000313" key="4">
    <source>
        <dbReference type="Proteomes" id="UP001162131"/>
    </source>
</evidence>
<feature type="compositionally biased region" description="Basic and acidic residues" evidence="1">
    <location>
        <begin position="134"/>
        <end position="152"/>
    </location>
</feature>
<gene>
    <name evidence="3" type="ORF">BSTOLATCC_MIC18777</name>
</gene>
<feature type="transmembrane region" description="Helical" evidence="2">
    <location>
        <begin position="49"/>
        <end position="67"/>
    </location>
</feature>
<keyword evidence="2" id="KW-1133">Transmembrane helix</keyword>
<comment type="caution">
    <text evidence="3">The sequence shown here is derived from an EMBL/GenBank/DDBJ whole genome shotgun (WGS) entry which is preliminary data.</text>
</comment>
<organism evidence="3 4">
    <name type="scientific">Blepharisma stoltei</name>
    <dbReference type="NCBI Taxonomy" id="1481888"/>
    <lineage>
        <taxon>Eukaryota</taxon>
        <taxon>Sar</taxon>
        <taxon>Alveolata</taxon>
        <taxon>Ciliophora</taxon>
        <taxon>Postciliodesmatophora</taxon>
        <taxon>Heterotrichea</taxon>
        <taxon>Heterotrichida</taxon>
        <taxon>Blepharismidae</taxon>
        <taxon>Blepharisma</taxon>
    </lineage>
</organism>
<accession>A0AAU9J9Z3</accession>
<reference evidence="3" key="1">
    <citation type="submission" date="2021-09" db="EMBL/GenBank/DDBJ databases">
        <authorList>
            <consortium name="AG Swart"/>
            <person name="Singh M."/>
            <person name="Singh A."/>
            <person name="Seah K."/>
            <person name="Emmerich C."/>
        </authorList>
    </citation>
    <scope>NUCLEOTIDE SEQUENCE</scope>
    <source>
        <strain evidence="3">ATCC30299</strain>
    </source>
</reference>
<dbReference type="Proteomes" id="UP001162131">
    <property type="component" value="Unassembled WGS sequence"/>
</dbReference>
<keyword evidence="2" id="KW-0812">Transmembrane</keyword>